<sequence length="1107" mass="122253">MASFDPLVVLAIIVAAQEPGKRKKFEEEYKRNVARRVATWTKNRTNQSCYEPQLQFEAHVAEYVTFLHGQTRPTRTTKTSNTVPKAKPLAPSIPIYGPKFTPPSFVEIHHRGGKISPEIAYLRPIHIVHPVYYPLLAKCPHCGSQDIAWDSWNGTGSREVHGVRREETALGYQLRHEACVPDEGGVGTKNRSFVTTNPAFWKKWEHWEIPRGIPYFLSRSAVTRELFDIIAEFRPSTTSGGLAENIKQLHLLEYHEHSLEYLQAYQESNFKPGTIAFPRPFIPFSAPTEEGYDDTPITDDLIRDVYMGFVERTRRGESSEYLRNLTPGICLSTDNTFKVAGKATVVDSSKARTKLMKGGILSMLNELNEIIAWRFCQSASPAEMFEVLLGIKKRCEELGVELPSMLVSDDCCKIEKEAHKAMPDLQICLDVYHFMMRYLAAVLNGTQNPRRGAVAADIRNAVLKKSAAKGAPAEYWPKEVQEAKMVDVYNRYSRMGGVWSAAAHAVHAAQLKHLRKGCLSRLRQDIASDGSRIEGSHKGWNGIQRAVASGLELQASLCHDFVLRRNLRIAFSRKPGTAGSHEFVRAGFGSHHTRLVNQTAILSNDLHAAARPGSSVPIESIRPTLRDVQSGEEFGLVTSNYSDTFGGLLAIKTEDEEDKILAEVLDTTTDPELVLAEFGIDPALLQQPEIPQHSTPAAPLSPAQLEASDSVRPSTKRKETDTPALTDPHTPADTADEIPQSKKPRLSGDMTISNMPSTAKPVHPFFASSSSGSAASPMNSLPNPSHPTIPASSHTSASLAPLAPTLADLRKPLPLPPTNAGLTRSQQLFLITTGTNPKALEICRGMEFFLFMDMRSKFGWKASSMTSKRWADAVGKYNERLLSSTPDAVAKSPRALIAKLGEVERMVLDRIATNDFTARTSGRDGFWKHHCSTIQLVKTQATGSGVSSEGKQPRKDAVCLRCNRVMYPGSSGSPENHKKGYCSDGFKQNTKNSGDNLAPWPQPAGIFTSGSEFHPFPFLLAIRTLYEKVIVEKNHESLTVEDEAFSLMINQPGRMVAVNGAVLFKLFPSYEIPAADGVPDSILVKHEEINYLRVDSLADTETSFSSQ</sequence>
<dbReference type="EMBL" id="JAWWNJ010000205">
    <property type="protein sequence ID" value="KAK6971770.1"/>
    <property type="molecule type" value="Genomic_DNA"/>
</dbReference>
<gene>
    <name evidence="2" type="ORF">R3P38DRAFT_3495708</name>
</gene>
<evidence type="ECO:0000313" key="3">
    <source>
        <dbReference type="Proteomes" id="UP001362999"/>
    </source>
</evidence>
<dbReference type="Proteomes" id="UP001362999">
    <property type="component" value="Unassembled WGS sequence"/>
</dbReference>
<proteinExistence type="predicted"/>
<name>A0AAV9Z560_9AGAR</name>
<evidence type="ECO:0000256" key="1">
    <source>
        <dbReference type="SAM" id="MobiDB-lite"/>
    </source>
</evidence>
<dbReference type="AlphaFoldDB" id="A0AAV9Z560"/>
<protein>
    <recommendedName>
        <fullName evidence="4">Transposase</fullName>
    </recommendedName>
</protein>
<evidence type="ECO:0000313" key="2">
    <source>
        <dbReference type="EMBL" id="KAK6971770.1"/>
    </source>
</evidence>
<reference evidence="2 3" key="1">
    <citation type="journal article" date="2024" name="J Genomics">
        <title>Draft genome sequencing and assembly of Favolaschia claudopus CIRM-BRFM 2984 isolated from oak limbs.</title>
        <authorList>
            <person name="Navarro D."/>
            <person name="Drula E."/>
            <person name="Chaduli D."/>
            <person name="Cazenave R."/>
            <person name="Ahrendt S."/>
            <person name="Wang J."/>
            <person name="Lipzen A."/>
            <person name="Daum C."/>
            <person name="Barry K."/>
            <person name="Grigoriev I.V."/>
            <person name="Favel A."/>
            <person name="Rosso M.N."/>
            <person name="Martin F."/>
        </authorList>
    </citation>
    <scope>NUCLEOTIDE SEQUENCE [LARGE SCALE GENOMIC DNA]</scope>
    <source>
        <strain evidence="2 3">CIRM-BRFM 2984</strain>
    </source>
</reference>
<feature type="region of interest" description="Disordered" evidence="1">
    <location>
        <begin position="691"/>
        <end position="750"/>
    </location>
</feature>
<evidence type="ECO:0008006" key="4">
    <source>
        <dbReference type="Google" id="ProtNLM"/>
    </source>
</evidence>
<keyword evidence="3" id="KW-1185">Reference proteome</keyword>
<comment type="caution">
    <text evidence="2">The sequence shown here is derived from an EMBL/GenBank/DDBJ whole genome shotgun (WGS) entry which is preliminary data.</text>
</comment>
<accession>A0AAV9Z560</accession>
<feature type="region of interest" description="Disordered" evidence="1">
    <location>
        <begin position="768"/>
        <end position="796"/>
    </location>
</feature>
<organism evidence="2 3">
    <name type="scientific">Favolaschia claudopus</name>
    <dbReference type="NCBI Taxonomy" id="2862362"/>
    <lineage>
        <taxon>Eukaryota</taxon>
        <taxon>Fungi</taxon>
        <taxon>Dikarya</taxon>
        <taxon>Basidiomycota</taxon>
        <taxon>Agaricomycotina</taxon>
        <taxon>Agaricomycetes</taxon>
        <taxon>Agaricomycetidae</taxon>
        <taxon>Agaricales</taxon>
        <taxon>Marasmiineae</taxon>
        <taxon>Mycenaceae</taxon>
        <taxon>Favolaschia</taxon>
    </lineage>
</organism>